<evidence type="ECO:0000313" key="3">
    <source>
        <dbReference type="Proteomes" id="UP000734854"/>
    </source>
</evidence>
<proteinExistence type="predicted"/>
<accession>A0A8J5GRR8</accession>
<evidence type="ECO:0000256" key="1">
    <source>
        <dbReference type="SAM" id="MobiDB-lite"/>
    </source>
</evidence>
<gene>
    <name evidence="2" type="ORF">ZIOFF_024078</name>
</gene>
<sequence length="127" mass="13755">MEPLAIGKVSMARTGQARHTMNKMGAPYVLLATELPDGMEFLFCSWSAEPPRSRSPRPSRQCPFAADIGDHPKRKLKSSRLRSLGTLLLCLLRHLADGFEANNVTIGSVSSGSGILQFVMGCASHTL</sequence>
<protein>
    <submittedName>
        <fullName evidence="2">Uncharacterized protein</fullName>
    </submittedName>
</protein>
<organism evidence="2 3">
    <name type="scientific">Zingiber officinale</name>
    <name type="common">Ginger</name>
    <name type="synonym">Amomum zingiber</name>
    <dbReference type="NCBI Taxonomy" id="94328"/>
    <lineage>
        <taxon>Eukaryota</taxon>
        <taxon>Viridiplantae</taxon>
        <taxon>Streptophyta</taxon>
        <taxon>Embryophyta</taxon>
        <taxon>Tracheophyta</taxon>
        <taxon>Spermatophyta</taxon>
        <taxon>Magnoliopsida</taxon>
        <taxon>Liliopsida</taxon>
        <taxon>Zingiberales</taxon>
        <taxon>Zingiberaceae</taxon>
        <taxon>Zingiber</taxon>
    </lineage>
</organism>
<comment type="caution">
    <text evidence="2">The sequence shown here is derived from an EMBL/GenBank/DDBJ whole genome shotgun (WGS) entry which is preliminary data.</text>
</comment>
<evidence type="ECO:0000313" key="2">
    <source>
        <dbReference type="EMBL" id="KAG6513742.1"/>
    </source>
</evidence>
<reference evidence="2 3" key="1">
    <citation type="submission" date="2020-08" db="EMBL/GenBank/DDBJ databases">
        <title>Plant Genome Project.</title>
        <authorList>
            <person name="Zhang R.-G."/>
        </authorList>
    </citation>
    <scope>NUCLEOTIDE SEQUENCE [LARGE SCALE GENOMIC DNA]</scope>
    <source>
        <tissue evidence="2">Rhizome</tissue>
    </source>
</reference>
<keyword evidence="3" id="KW-1185">Reference proteome</keyword>
<dbReference type="EMBL" id="JACMSC010000007">
    <property type="protein sequence ID" value="KAG6513742.1"/>
    <property type="molecule type" value="Genomic_DNA"/>
</dbReference>
<name>A0A8J5GRR8_ZINOF</name>
<feature type="region of interest" description="Disordered" evidence="1">
    <location>
        <begin position="49"/>
        <end position="70"/>
    </location>
</feature>
<dbReference type="AlphaFoldDB" id="A0A8J5GRR8"/>
<dbReference type="Proteomes" id="UP000734854">
    <property type="component" value="Unassembled WGS sequence"/>
</dbReference>